<gene>
    <name evidence="3" type="ORF">B0681_10210</name>
</gene>
<evidence type="ECO:0000256" key="2">
    <source>
        <dbReference type="SAM" id="Phobius"/>
    </source>
</evidence>
<dbReference type="AlphaFoldDB" id="A0A1T0CKX5"/>
<accession>A0A1T0CKX5</accession>
<evidence type="ECO:0000256" key="1">
    <source>
        <dbReference type="SAM" id="MobiDB-lite"/>
    </source>
</evidence>
<feature type="transmembrane region" description="Helical" evidence="2">
    <location>
        <begin position="140"/>
        <end position="158"/>
    </location>
</feature>
<reference evidence="3 4" key="1">
    <citation type="submission" date="2017-02" db="EMBL/GenBank/DDBJ databases">
        <title>Draft genome sequence of Moraxella porci CCUG 54912T type strain.</title>
        <authorList>
            <person name="Salva-Serra F."/>
            <person name="Engstrom-Jakobsson H."/>
            <person name="Thorell K."/>
            <person name="Jaen-Luchoro D."/>
            <person name="Gonzales-Siles L."/>
            <person name="Karlsson R."/>
            <person name="Yazdan S."/>
            <person name="Boulund F."/>
            <person name="Johnning A."/>
            <person name="Engstrand L."/>
            <person name="Kristiansson E."/>
            <person name="Moore E."/>
        </authorList>
    </citation>
    <scope>NUCLEOTIDE SEQUENCE [LARGE SCALE GENOMIC DNA]</scope>
    <source>
        <strain evidence="3 4">CCUG 54912</strain>
    </source>
</reference>
<feature type="transmembrane region" description="Helical" evidence="2">
    <location>
        <begin position="55"/>
        <end position="79"/>
    </location>
</feature>
<proteinExistence type="predicted"/>
<organism evidence="3 4">
    <name type="scientific">Moraxella porci DSM 25326</name>
    <dbReference type="NCBI Taxonomy" id="573983"/>
    <lineage>
        <taxon>Bacteria</taxon>
        <taxon>Pseudomonadati</taxon>
        <taxon>Pseudomonadota</taxon>
        <taxon>Gammaproteobacteria</taxon>
        <taxon>Moraxellales</taxon>
        <taxon>Moraxellaceae</taxon>
        <taxon>Moraxella</taxon>
    </lineage>
</organism>
<dbReference type="Proteomes" id="UP000190683">
    <property type="component" value="Unassembled WGS sequence"/>
</dbReference>
<keyword evidence="2" id="KW-0812">Transmembrane</keyword>
<dbReference type="RefSeq" id="WP_078318609.1">
    <property type="nucleotide sequence ID" value="NZ_MUYV01000022.1"/>
</dbReference>
<protein>
    <submittedName>
        <fullName evidence="3">Uncharacterized protein</fullName>
    </submittedName>
</protein>
<sequence>MKQDEKHADDSIHTTQKTVKSIQDKLKYKDKIQMNNNPLLKRENYSNLLDDISKFTAIILQTISIIFIITIIFGFMLALNYSSKIQQNDLVLELFNSPNTFLAFVLMLFVTGLLTTFLQLQTVLTYMFWLGKNNSNKWEFYIILAINLVIGLFILFTICKMFGICTLLVVVMVISLSIFMAFKFNSWWIHILSPIAILAAMLTSTISQVQDGNYLIFEMVGITEKKSSTRWYLIYNNGNADSINGLRTADITQLQTKFNSKAPSDYWAKHPNALYGYMKWNIGSERVLCNVADKDKEEYCLRLPKENIQAVPELEKPKSTQTQNDNETDDKHLCRCRCGCQATTQPEQKQVMTQSEQNAKSGQEYTGASEVICDETLGDSSIQPLPMKK</sequence>
<feature type="transmembrane region" description="Helical" evidence="2">
    <location>
        <begin position="165"/>
        <end position="182"/>
    </location>
</feature>
<keyword evidence="2" id="KW-0472">Membrane</keyword>
<evidence type="ECO:0000313" key="3">
    <source>
        <dbReference type="EMBL" id="OOS23002.1"/>
    </source>
</evidence>
<feature type="transmembrane region" description="Helical" evidence="2">
    <location>
        <begin position="188"/>
        <end position="209"/>
    </location>
</feature>
<evidence type="ECO:0000313" key="4">
    <source>
        <dbReference type="Proteomes" id="UP000190683"/>
    </source>
</evidence>
<keyword evidence="4" id="KW-1185">Reference proteome</keyword>
<feature type="region of interest" description="Disordered" evidence="1">
    <location>
        <begin position="311"/>
        <end position="330"/>
    </location>
</feature>
<keyword evidence="2" id="KW-1133">Transmembrane helix</keyword>
<comment type="caution">
    <text evidence="3">The sequence shown here is derived from an EMBL/GenBank/DDBJ whole genome shotgun (WGS) entry which is preliminary data.</text>
</comment>
<name>A0A1T0CKX5_9GAMM</name>
<dbReference type="EMBL" id="MUYV01000022">
    <property type="protein sequence ID" value="OOS23002.1"/>
    <property type="molecule type" value="Genomic_DNA"/>
</dbReference>
<feature type="transmembrane region" description="Helical" evidence="2">
    <location>
        <begin position="100"/>
        <end position="120"/>
    </location>
</feature>